<proteinExistence type="predicted"/>
<organism evidence="2 3">
    <name type="scientific">Polyplosphaeria fusca</name>
    <dbReference type="NCBI Taxonomy" id="682080"/>
    <lineage>
        <taxon>Eukaryota</taxon>
        <taxon>Fungi</taxon>
        <taxon>Dikarya</taxon>
        <taxon>Ascomycota</taxon>
        <taxon>Pezizomycotina</taxon>
        <taxon>Dothideomycetes</taxon>
        <taxon>Pleosporomycetidae</taxon>
        <taxon>Pleosporales</taxon>
        <taxon>Tetraplosphaeriaceae</taxon>
        <taxon>Polyplosphaeria</taxon>
    </lineage>
</organism>
<feature type="compositionally biased region" description="Basic residues" evidence="1">
    <location>
        <begin position="60"/>
        <end position="82"/>
    </location>
</feature>
<protein>
    <submittedName>
        <fullName evidence="2">Uncharacterized protein</fullName>
    </submittedName>
</protein>
<evidence type="ECO:0000256" key="1">
    <source>
        <dbReference type="SAM" id="MobiDB-lite"/>
    </source>
</evidence>
<feature type="region of interest" description="Disordered" evidence="1">
    <location>
        <begin position="31"/>
        <end position="104"/>
    </location>
</feature>
<feature type="compositionally biased region" description="Polar residues" evidence="1">
    <location>
        <begin position="31"/>
        <end position="58"/>
    </location>
</feature>
<dbReference type="Proteomes" id="UP000799444">
    <property type="component" value="Unassembled WGS sequence"/>
</dbReference>
<comment type="caution">
    <text evidence="2">The sequence shown here is derived from an EMBL/GenBank/DDBJ whole genome shotgun (WGS) entry which is preliminary data.</text>
</comment>
<keyword evidence="3" id="KW-1185">Reference proteome</keyword>
<dbReference type="EMBL" id="ML996303">
    <property type="protein sequence ID" value="KAF2727938.1"/>
    <property type="molecule type" value="Genomic_DNA"/>
</dbReference>
<accession>A0A9P4QIH7</accession>
<sequence length="165" mass="18392">MTREDYVDGLEMNTLPPCILALSENLPLINSSQHKPQKNLHPTKTSADPNPMPSTQAPHTGRRRLANSRAFYRHTRSSKSKPSKAPYIPINARSPPNHPEPLKISLTPHHLPNHTPHPKSFPPLLSHNPINNKITTNPTYPPAHVHSNPNYSIHRSTVPAPRGNT</sequence>
<feature type="region of interest" description="Disordered" evidence="1">
    <location>
        <begin position="142"/>
        <end position="165"/>
    </location>
</feature>
<gene>
    <name evidence="2" type="ORF">EJ04DRAFT_516940</name>
</gene>
<reference evidence="2" key="1">
    <citation type="journal article" date="2020" name="Stud. Mycol.">
        <title>101 Dothideomycetes genomes: a test case for predicting lifestyles and emergence of pathogens.</title>
        <authorList>
            <person name="Haridas S."/>
            <person name="Albert R."/>
            <person name="Binder M."/>
            <person name="Bloem J."/>
            <person name="Labutti K."/>
            <person name="Salamov A."/>
            <person name="Andreopoulos B."/>
            <person name="Baker S."/>
            <person name="Barry K."/>
            <person name="Bills G."/>
            <person name="Bluhm B."/>
            <person name="Cannon C."/>
            <person name="Castanera R."/>
            <person name="Culley D."/>
            <person name="Daum C."/>
            <person name="Ezra D."/>
            <person name="Gonzalez J."/>
            <person name="Henrissat B."/>
            <person name="Kuo A."/>
            <person name="Liang C."/>
            <person name="Lipzen A."/>
            <person name="Lutzoni F."/>
            <person name="Magnuson J."/>
            <person name="Mondo S."/>
            <person name="Nolan M."/>
            <person name="Ohm R."/>
            <person name="Pangilinan J."/>
            <person name="Park H.-J."/>
            <person name="Ramirez L."/>
            <person name="Alfaro M."/>
            <person name="Sun H."/>
            <person name="Tritt A."/>
            <person name="Yoshinaga Y."/>
            <person name="Zwiers L.-H."/>
            <person name="Turgeon B."/>
            <person name="Goodwin S."/>
            <person name="Spatafora J."/>
            <person name="Crous P."/>
            <person name="Grigoriev I."/>
        </authorList>
    </citation>
    <scope>NUCLEOTIDE SEQUENCE</scope>
    <source>
        <strain evidence="2">CBS 125425</strain>
    </source>
</reference>
<name>A0A9P4QIH7_9PLEO</name>
<evidence type="ECO:0000313" key="3">
    <source>
        <dbReference type="Proteomes" id="UP000799444"/>
    </source>
</evidence>
<dbReference type="AlphaFoldDB" id="A0A9P4QIH7"/>
<evidence type="ECO:0000313" key="2">
    <source>
        <dbReference type="EMBL" id="KAF2727938.1"/>
    </source>
</evidence>